<dbReference type="PANTHER" id="PTHR46111">
    <property type="entry name" value="RIBOSOMAL RNA SMALL SUBUNIT METHYLTRANSFERASE I"/>
    <property type="match status" value="1"/>
</dbReference>
<dbReference type="AlphaFoldDB" id="A0A2M7IBT8"/>
<reference evidence="8" key="1">
    <citation type="submission" date="2017-09" db="EMBL/GenBank/DDBJ databases">
        <title>Depth-based differentiation of microbial function through sediment-hosted aquifers and enrichment of novel symbionts in the deep terrestrial subsurface.</title>
        <authorList>
            <person name="Probst A.J."/>
            <person name="Ladd B."/>
            <person name="Jarett J.K."/>
            <person name="Geller-Mcgrath D.E."/>
            <person name="Sieber C.M.K."/>
            <person name="Emerson J.B."/>
            <person name="Anantharaman K."/>
            <person name="Thomas B.C."/>
            <person name="Malmstrom R."/>
            <person name="Stieglmeier M."/>
            <person name="Klingl A."/>
            <person name="Woyke T."/>
            <person name="Ryan C.M."/>
            <person name="Banfield J.F."/>
        </authorList>
    </citation>
    <scope>NUCLEOTIDE SEQUENCE [LARGE SCALE GENOMIC DNA]</scope>
</reference>
<keyword evidence="5" id="KW-0949">S-adenosyl-L-methionine</keyword>
<evidence type="ECO:0000259" key="6">
    <source>
        <dbReference type="Pfam" id="PF00590"/>
    </source>
</evidence>
<dbReference type="InterPro" id="IPR008189">
    <property type="entry name" value="rRNA_ssu_MeTfrase_I"/>
</dbReference>
<dbReference type="GO" id="GO:0032259">
    <property type="term" value="P:methylation"/>
    <property type="evidence" value="ECO:0007669"/>
    <property type="project" value="UniProtKB-KW"/>
</dbReference>
<dbReference type="GO" id="GO:0006364">
    <property type="term" value="P:rRNA processing"/>
    <property type="evidence" value="ECO:0007669"/>
    <property type="project" value="UniProtKB-KW"/>
</dbReference>
<evidence type="ECO:0000256" key="4">
    <source>
        <dbReference type="ARBA" id="ARBA00022679"/>
    </source>
</evidence>
<dbReference type="InterPro" id="IPR014776">
    <property type="entry name" value="4pyrrole_Mease_sub2"/>
</dbReference>
<dbReference type="Pfam" id="PF00590">
    <property type="entry name" value="TP_methylase"/>
    <property type="match status" value="1"/>
</dbReference>
<dbReference type="GO" id="GO:0008168">
    <property type="term" value="F:methyltransferase activity"/>
    <property type="evidence" value="ECO:0007669"/>
    <property type="project" value="UniProtKB-KW"/>
</dbReference>
<name>A0A2M7IBT8_9BACT</name>
<dbReference type="PIRSF" id="PIRSF005917">
    <property type="entry name" value="MTase_YraL"/>
    <property type="match status" value="1"/>
</dbReference>
<dbReference type="InterPro" id="IPR014777">
    <property type="entry name" value="4pyrrole_Mease_sub1"/>
</dbReference>
<evidence type="ECO:0000313" key="8">
    <source>
        <dbReference type="Proteomes" id="UP000230822"/>
    </source>
</evidence>
<dbReference type="PANTHER" id="PTHR46111:SF1">
    <property type="entry name" value="RIBOSOMAL RNA SMALL SUBUNIT METHYLTRANSFERASE I"/>
    <property type="match status" value="1"/>
</dbReference>
<evidence type="ECO:0000256" key="3">
    <source>
        <dbReference type="ARBA" id="ARBA00022603"/>
    </source>
</evidence>
<dbReference type="SUPFAM" id="SSF53790">
    <property type="entry name" value="Tetrapyrrole methylase"/>
    <property type="match status" value="1"/>
</dbReference>
<comment type="caution">
    <text evidence="7">The sequence shown here is derived from an EMBL/GenBank/DDBJ whole genome shotgun (WGS) entry which is preliminary data.</text>
</comment>
<keyword evidence="1" id="KW-0963">Cytoplasm</keyword>
<dbReference type="CDD" id="cd11648">
    <property type="entry name" value="RsmI"/>
    <property type="match status" value="1"/>
</dbReference>
<evidence type="ECO:0000256" key="2">
    <source>
        <dbReference type="ARBA" id="ARBA00022552"/>
    </source>
</evidence>
<dbReference type="InterPro" id="IPR000878">
    <property type="entry name" value="4pyrrol_Mease"/>
</dbReference>
<keyword evidence="4 7" id="KW-0808">Transferase</keyword>
<dbReference type="InterPro" id="IPR035996">
    <property type="entry name" value="4pyrrol_Methylase_sf"/>
</dbReference>
<evidence type="ECO:0000313" key="7">
    <source>
        <dbReference type="EMBL" id="PIW73119.1"/>
    </source>
</evidence>
<dbReference type="Gene3D" id="3.40.1010.10">
    <property type="entry name" value="Cobalt-precorrin-4 Transmethylase, Domain 1"/>
    <property type="match status" value="1"/>
</dbReference>
<organism evidence="7 8">
    <name type="scientific">Candidatus Roizmanbacteria bacterium CG_4_8_14_3_um_filter_34_9</name>
    <dbReference type="NCBI Taxonomy" id="1974832"/>
    <lineage>
        <taxon>Bacteria</taxon>
        <taxon>Candidatus Roizmaniibacteriota</taxon>
    </lineage>
</organism>
<proteinExistence type="predicted"/>
<dbReference type="Gene3D" id="3.30.950.10">
    <property type="entry name" value="Methyltransferase, Cobalt-precorrin-4 Transmethylase, Domain 2"/>
    <property type="match status" value="1"/>
</dbReference>
<protein>
    <submittedName>
        <fullName evidence="7">16S rRNA (Cytidine(1402)-2'-O)-methyltransferase</fullName>
    </submittedName>
</protein>
<keyword evidence="3 7" id="KW-0489">Methyltransferase</keyword>
<feature type="domain" description="Tetrapyrrole methylase" evidence="6">
    <location>
        <begin position="3"/>
        <end position="235"/>
    </location>
</feature>
<accession>A0A2M7IBT8</accession>
<keyword evidence="2" id="KW-0698">rRNA processing</keyword>
<sequence>MNMLNIISTPIGNLDDLSIRQAKTLATSDIILAEDTRSAKTLLDAIKKRFPELVKGRYKTDPYADSTDLTDLTDYQKPIVWSYYLEKEFQKLPEIIDLLKEGKNISLISEAGTPLVSDPGYLLVSSCIKRNLPITVIPGPSAITTALVYSGFNPQEHMFLGFFPRRENQIIQLIDRLKQIKTIFPEMVFVLYESPLRIKETLRCIDTSKLNVEVVICREMTKKFEEIIRGPVEEMIKRDYKGEITVVIK</sequence>
<evidence type="ECO:0000256" key="5">
    <source>
        <dbReference type="ARBA" id="ARBA00022691"/>
    </source>
</evidence>
<gene>
    <name evidence="7" type="primary">rsmI</name>
    <name evidence="7" type="ORF">CO005_03185</name>
</gene>
<dbReference type="EMBL" id="PFGU01000084">
    <property type="protein sequence ID" value="PIW73119.1"/>
    <property type="molecule type" value="Genomic_DNA"/>
</dbReference>
<dbReference type="Proteomes" id="UP000230822">
    <property type="component" value="Unassembled WGS sequence"/>
</dbReference>
<evidence type="ECO:0000256" key="1">
    <source>
        <dbReference type="ARBA" id="ARBA00022490"/>
    </source>
</evidence>
<dbReference type="NCBIfam" id="TIGR00096">
    <property type="entry name" value="16S rRNA (cytidine(1402)-2'-O)-methyltransferase"/>
    <property type="match status" value="1"/>
</dbReference>